<dbReference type="STRING" id="319236.BST91_01620"/>
<dbReference type="AlphaFoldDB" id="A0A090Q2L6"/>
<comment type="caution">
    <text evidence="2">The sequence shown here is derived from an EMBL/GenBank/DDBJ whole genome shotgun (WGS) entry which is preliminary data.</text>
</comment>
<accession>A0A090Q2L6</accession>
<dbReference type="SUPFAM" id="SSF50156">
    <property type="entry name" value="PDZ domain-like"/>
    <property type="match status" value="1"/>
</dbReference>
<keyword evidence="3" id="KW-1185">Reference proteome</keyword>
<evidence type="ECO:0000313" key="3">
    <source>
        <dbReference type="Proteomes" id="UP000029221"/>
    </source>
</evidence>
<gene>
    <name evidence="2" type="ORF">JCM19294_1316</name>
</gene>
<dbReference type="Gene3D" id="2.40.70.10">
    <property type="entry name" value="Acid Proteases"/>
    <property type="match status" value="1"/>
</dbReference>
<reference evidence="2" key="1">
    <citation type="journal article" date="2014" name="Genome Announc.">
        <title>Draft Genome Sequences of Marine Flavobacterium Nonlabens Strains NR17, NR24, NR27, NR32, NR33, and Ara13.</title>
        <authorList>
            <person name="Nakanishi M."/>
            <person name="Meirelles P."/>
            <person name="Suzuki R."/>
            <person name="Takatani N."/>
            <person name="Mino S."/>
            <person name="Suda W."/>
            <person name="Oshima K."/>
            <person name="Hattori M."/>
            <person name="Ohkuma M."/>
            <person name="Hosokawa M."/>
            <person name="Miyashita K."/>
            <person name="Thompson F.L."/>
            <person name="Niwa A."/>
            <person name="Sawabe T."/>
            <person name="Sawabe T."/>
        </authorList>
    </citation>
    <scope>NUCLEOTIDE SEQUENCE [LARGE SCALE GENOMIC DNA]</scope>
    <source>
        <strain evidence="2">JCM 19294</strain>
    </source>
</reference>
<feature type="domain" description="PDZ" evidence="1">
    <location>
        <begin position="252"/>
        <end position="309"/>
    </location>
</feature>
<dbReference type="Gene3D" id="2.30.42.10">
    <property type="match status" value="1"/>
</dbReference>
<dbReference type="InterPro" id="IPR001478">
    <property type="entry name" value="PDZ"/>
</dbReference>
<dbReference type="InterPro" id="IPR021109">
    <property type="entry name" value="Peptidase_aspartic_dom_sf"/>
</dbReference>
<dbReference type="EMBL" id="BBML01000005">
    <property type="protein sequence ID" value="GAK97270.1"/>
    <property type="molecule type" value="Genomic_DNA"/>
</dbReference>
<evidence type="ECO:0000259" key="1">
    <source>
        <dbReference type="PROSITE" id="PS50106"/>
    </source>
</evidence>
<dbReference type="eggNOG" id="COG0793">
    <property type="taxonomic scope" value="Bacteria"/>
</dbReference>
<organism evidence="2 3">
    <name type="scientific">Nonlabens tegetincola</name>
    <dbReference type="NCBI Taxonomy" id="323273"/>
    <lineage>
        <taxon>Bacteria</taxon>
        <taxon>Pseudomonadati</taxon>
        <taxon>Bacteroidota</taxon>
        <taxon>Flavobacteriia</taxon>
        <taxon>Flavobacteriales</taxon>
        <taxon>Flavobacteriaceae</taxon>
        <taxon>Nonlabens</taxon>
    </lineage>
</organism>
<name>A0A090Q2L6_9FLAO</name>
<evidence type="ECO:0000313" key="2">
    <source>
        <dbReference type="EMBL" id="GAK97270.1"/>
    </source>
</evidence>
<dbReference type="InterPro" id="IPR041489">
    <property type="entry name" value="PDZ_6"/>
</dbReference>
<dbReference type="Pfam" id="PF17820">
    <property type="entry name" value="PDZ_6"/>
    <property type="match status" value="1"/>
</dbReference>
<sequence length="343" mass="39487">MNAYVSDNNVLKLGDYVNEQARIFILAEEQLSLFNFIGVEINGVIGASFFKNAVVKIDYEKNYITLTQDIKYLRGLRRYDSIPIQLSSGKPYIKSEIVEADNSYNADVLIDTGSNDALWINKRPQQFKIPEKNFYDFLGFGLNGEISGYRTKLDQLNFGSFNLQRITSSFPDIKESKLLNSKNVMASIGAEVLKRFILIMDYNNNMVYFKTTRKYRDGFFYNMSGITAKLGNREVFYSYTNKAKNSYGNEVEAQLIQLDKPEYKIVLVPGIYINHIRAHSEAEKAGLQVGDQIVKINGRSFPYLTLNEVNDFFYTNPHSTIRITIKRNGKQKRYKFKLIPLID</sequence>
<protein>
    <recommendedName>
        <fullName evidence="1">PDZ domain-containing protein</fullName>
    </recommendedName>
</protein>
<dbReference type="PROSITE" id="PS50106">
    <property type="entry name" value="PDZ"/>
    <property type="match status" value="1"/>
</dbReference>
<proteinExistence type="predicted"/>
<dbReference type="InterPro" id="IPR036034">
    <property type="entry name" value="PDZ_sf"/>
</dbReference>
<dbReference type="Proteomes" id="UP000029221">
    <property type="component" value="Unassembled WGS sequence"/>
</dbReference>
<dbReference type="RefSeq" id="WP_042278844.1">
    <property type="nucleotide sequence ID" value="NZ_BBML01000005.1"/>
</dbReference>
<dbReference type="SMART" id="SM00228">
    <property type="entry name" value="PDZ"/>
    <property type="match status" value="1"/>
</dbReference>